<dbReference type="Gene3D" id="3.40.50.1820">
    <property type="entry name" value="alpha/beta hydrolase"/>
    <property type="match status" value="1"/>
</dbReference>
<proteinExistence type="predicted"/>
<dbReference type="InterPro" id="IPR050266">
    <property type="entry name" value="AB_hydrolase_sf"/>
</dbReference>
<gene>
    <name evidence="2" type="ORF">JI746_11275</name>
</gene>
<dbReference type="PANTHER" id="PTHR43798">
    <property type="entry name" value="MONOACYLGLYCEROL LIPASE"/>
    <property type="match status" value="1"/>
</dbReference>
<comment type="caution">
    <text evidence="2">The sequence shown here is derived from an EMBL/GenBank/DDBJ whole genome shotgun (WGS) entry which is preliminary data.</text>
</comment>
<accession>A0ABS1JN53</accession>
<dbReference type="SUPFAM" id="SSF53474">
    <property type="entry name" value="alpha/beta-Hydrolases"/>
    <property type="match status" value="1"/>
</dbReference>
<organism evidence="2 3">
    <name type="scientific">Ramlibacter alkalitolerans</name>
    <dbReference type="NCBI Taxonomy" id="2039631"/>
    <lineage>
        <taxon>Bacteria</taxon>
        <taxon>Pseudomonadati</taxon>
        <taxon>Pseudomonadota</taxon>
        <taxon>Betaproteobacteria</taxon>
        <taxon>Burkholderiales</taxon>
        <taxon>Comamonadaceae</taxon>
        <taxon>Ramlibacter</taxon>
    </lineage>
</organism>
<reference evidence="2 3" key="1">
    <citation type="journal article" date="2017" name="Int. J. Syst. Evol. Microbiol.">
        <title>Ramlibacter alkalitolerans sp. nov., alkali-tolerant bacterium isolated from soil of ginseng.</title>
        <authorList>
            <person name="Lee D.H."/>
            <person name="Cha C.J."/>
        </authorList>
    </citation>
    <scope>NUCLEOTIDE SEQUENCE [LARGE SCALE GENOMIC DNA]</scope>
    <source>
        <strain evidence="2 3">KACC 19305</strain>
    </source>
</reference>
<dbReference type="EMBL" id="JAEQND010000005">
    <property type="protein sequence ID" value="MBL0425689.1"/>
    <property type="molecule type" value="Genomic_DNA"/>
</dbReference>
<name>A0ABS1JN53_9BURK</name>
<sequence length="296" mass="31704">MASRSTAVDLTAGFYGESLGIRVSRLALRASQAVWPALAVRAAVRLFSTPLPLKWLHRAAWPQDWRIERWPFERAGLTLYASAAAEGAPVALLVHGWGGQARQLLPLAESLAQHGWQPVVLELPAHGRSAGSTSNLPQFARAIEYVAGRLQAQGRSVRLLAGHSLGANAAAYAASRGLALERLALLAPPASPRAYTRYFAHVFGLREATRAGLQERIEQREGVLMHLFEPRAVGPRIAVPTLVVHDRGDRINGFADGQAFAAAIAGARLAATEGLGHRRLLQDPGVIAQVVAFASP</sequence>
<evidence type="ECO:0000259" key="1">
    <source>
        <dbReference type="Pfam" id="PF12146"/>
    </source>
</evidence>
<dbReference type="InterPro" id="IPR022742">
    <property type="entry name" value="Hydrolase_4"/>
</dbReference>
<evidence type="ECO:0000313" key="3">
    <source>
        <dbReference type="Proteomes" id="UP000622707"/>
    </source>
</evidence>
<dbReference type="InterPro" id="IPR029058">
    <property type="entry name" value="AB_hydrolase_fold"/>
</dbReference>
<dbReference type="GO" id="GO:0016787">
    <property type="term" value="F:hydrolase activity"/>
    <property type="evidence" value="ECO:0007669"/>
    <property type="project" value="UniProtKB-KW"/>
</dbReference>
<dbReference type="PANTHER" id="PTHR43798:SF33">
    <property type="entry name" value="HYDROLASE, PUTATIVE (AFU_ORTHOLOGUE AFUA_2G14860)-RELATED"/>
    <property type="match status" value="1"/>
</dbReference>
<evidence type="ECO:0000313" key="2">
    <source>
        <dbReference type="EMBL" id="MBL0425689.1"/>
    </source>
</evidence>
<keyword evidence="3" id="KW-1185">Reference proteome</keyword>
<dbReference type="Proteomes" id="UP000622707">
    <property type="component" value="Unassembled WGS sequence"/>
</dbReference>
<protein>
    <submittedName>
        <fullName evidence="2">Alpha/beta fold hydrolase</fullName>
    </submittedName>
</protein>
<keyword evidence="2" id="KW-0378">Hydrolase</keyword>
<feature type="domain" description="Serine aminopeptidase S33" evidence="1">
    <location>
        <begin position="91"/>
        <end position="197"/>
    </location>
</feature>
<dbReference type="Pfam" id="PF12146">
    <property type="entry name" value="Hydrolase_4"/>
    <property type="match status" value="1"/>
</dbReference>
<dbReference type="RefSeq" id="WP_201689495.1">
    <property type="nucleotide sequence ID" value="NZ_JAEQND010000005.1"/>
</dbReference>